<proteinExistence type="predicted"/>
<protein>
    <submittedName>
        <fullName evidence="1">Uncharacterized protein</fullName>
    </submittedName>
</protein>
<reference evidence="1 2" key="1">
    <citation type="submission" date="2018-09" db="EMBL/GenBank/DDBJ databases">
        <title>YIM PH 21725 draft genome.</title>
        <authorList>
            <person name="Miao C."/>
        </authorList>
    </citation>
    <scope>NUCLEOTIDE SEQUENCE [LARGE SCALE GENOMIC DNA]</scope>
    <source>
        <strain evidence="2">YIM PH21725</strain>
    </source>
</reference>
<gene>
    <name evidence="1" type="ORF">D5S19_21215</name>
</gene>
<evidence type="ECO:0000313" key="2">
    <source>
        <dbReference type="Proteomes" id="UP000285112"/>
    </source>
</evidence>
<name>A0A419HZN1_9PSEU</name>
<comment type="caution">
    <text evidence="1">The sequence shown here is derived from an EMBL/GenBank/DDBJ whole genome shotgun (WGS) entry which is preliminary data.</text>
</comment>
<dbReference type="EMBL" id="QZFV01000099">
    <property type="protein sequence ID" value="RJQ82746.1"/>
    <property type="molecule type" value="Genomic_DNA"/>
</dbReference>
<evidence type="ECO:0000313" key="1">
    <source>
        <dbReference type="EMBL" id="RJQ82746.1"/>
    </source>
</evidence>
<sequence>MSMCLKRVDGGVDQRLGRVGLGKVESGVVDAGVGVAQGPGHVRRDALRPLRVRAPGLLAVVMQDQAGA</sequence>
<keyword evidence="2" id="KW-1185">Reference proteome</keyword>
<dbReference type="AlphaFoldDB" id="A0A419HZN1"/>
<dbReference type="Proteomes" id="UP000285112">
    <property type="component" value="Unassembled WGS sequence"/>
</dbReference>
<organism evidence="1 2">
    <name type="scientific">Amycolatopsis panacis</name>
    <dbReference type="NCBI Taxonomy" id="2340917"/>
    <lineage>
        <taxon>Bacteria</taxon>
        <taxon>Bacillati</taxon>
        <taxon>Actinomycetota</taxon>
        <taxon>Actinomycetes</taxon>
        <taxon>Pseudonocardiales</taxon>
        <taxon>Pseudonocardiaceae</taxon>
        <taxon>Amycolatopsis</taxon>
    </lineage>
</organism>
<accession>A0A419HZN1</accession>